<evidence type="ECO:0000256" key="1">
    <source>
        <dbReference type="SAM" id="MobiDB-lite"/>
    </source>
</evidence>
<name>A0A9E7JCS5_9LILI</name>
<keyword evidence="3" id="KW-1185">Reference proteome</keyword>
<gene>
    <name evidence="2" type="ORF">MUK42_33950</name>
</gene>
<accession>A0A9E7JCS5</accession>
<proteinExistence type="predicted"/>
<evidence type="ECO:0000313" key="3">
    <source>
        <dbReference type="Proteomes" id="UP001055439"/>
    </source>
</evidence>
<organism evidence="2 3">
    <name type="scientific">Musa troglodytarum</name>
    <name type="common">fe'i banana</name>
    <dbReference type="NCBI Taxonomy" id="320322"/>
    <lineage>
        <taxon>Eukaryota</taxon>
        <taxon>Viridiplantae</taxon>
        <taxon>Streptophyta</taxon>
        <taxon>Embryophyta</taxon>
        <taxon>Tracheophyta</taxon>
        <taxon>Spermatophyta</taxon>
        <taxon>Magnoliopsida</taxon>
        <taxon>Liliopsida</taxon>
        <taxon>Zingiberales</taxon>
        <taxon>Musaceae</taxon>
        <taxon>Musa</taxon>
    </lineage>
</organism>
<evidence type="ECO:0000313" key="2">
    <source>
        <dbReference type="EMBL" id="URD76393.1"/>
    </source>
</evidence>
<feature type="region of interest" description="Disordered" evidence="1">
    <location>
        <begin position="64"/>
        <end position="87"/>
    </location>
</feature>
<dbReference type="Proteomes" id="UP001055439">
    <property type="component" value="Chromosome 1"/>
</dbReference>
<dbReference type="AlphaFoldDB" id="A0A9E7JCS5"/>
<sequence length="87" mass="9203">MESTWVALMCIARAPSPPDSSSDKRTHTPPSFGAAPPPHPLHCAPFPVPFIFLDDLSLLASSPRSIGRATRPPDVRPSTCVGVAARS</sequence>
<reference evidence="2" key="1">
    <citation type="submission" date="2022-05" db="EMBL/GenBank/DDBJ databases">
        <title>The Musa troglodytarum L. genome provides insights into the mechanism of non-climacteric behaviour and enrichment of carotenoids.</title>
        <authorList>
            <person name="Wang J."/>
        </authorList>
    </citation>
    <scope>NUCLEOTIDE SEQUENCE</scope>
    <source>
        <tissue evidence="2">Leaf</tissue>
    </source>
</reference>
<feature type="region of interest" description="Disordered" evidence="1">
    <location>
        <begin position="14"/>
        <end position="38"/>
    </location>
</feature>
<protein>
    <submittedName>
        <fullName evidence="2">Uncharacterized protein</fullName>
    </submittedName>
</protein>
<dbReference type="EMBL" id="CP097502">
    <property type="protein sequence ID" value="URD76393.1"/>
    <property type="molecule type" value="Genomic_DNA"/>
</dbReference>